<reference evidence="2 3" key="1">
    <citation type="submission" date="2016-07" db="EMBL/GenBank/DDBJ databases">
        <title>Disparate Historic Effective Population Sizes Predicted by Modern Levels of Genome Diversity for the Scaled Quail (Callipepla squamata) and the Northern Bobwhite (Colinus virginianus): Inferences from First and Second Generation Draft Genome Assemblies for Sympatric New World Quail.</title>
        <authorList>
            <person name="Oldeschulte D.L."/>
            <person name="Halley Y.A."/>
            <person name="Bhattarai E.K."/>
            <person name="Brashear W.A."/>
            <person name="Hill J."/>
            <person name="Metz R.P."/>
            <person name="Johnson C.D."/>
            <person name="Rollins D."/>
            <person name="Peterson M.J."/>
            <person name="Bickhart D.M."/>
            <person name="Decker J.E."/>
            <person name="Seabury C.M."/>
        </authorList>
    </citation>
    <scope>NUCLEOTIDE SEQUENCE [LARGE SCALE GENOMIC DNA]</scope>
    <source>
        <strain evidence="2 3">Texas</strain>
        <tissue evidence="2">Leg muscle</tissue>
    </source>
</reference>
<keyword evidence="3" id="KW-1185">Reference proteome</keyword>
<dbReference type="Proteomes" id="UP000198323">
    <property type="component" value="Unassembled WGS sequence"/>
</dbReference>
<feature type="region of interest" description="Disordered" evidence="1">
    <location>
        <begin position="1"/>
        <end position="21"/>
    </location>
</feature>
<feature type="non-terminal residue" evidence="2">
    <location>
        <position position="1"/>
    </location>
</feature>
<dbReference type="OrthoDB" id="2162449at2759"/>
<dbReference type="STRING" id="9009.A0A226MXJ7"/>
<comment type="caution">
    <text evidence="2">The sequence shown here is derived from an EMBL/GenBank/DDBJ whole genome shotgun (WGS) entry which is preliminary data.</text>
</comment>
<proteinExistence type="predicted"/>
<dbReference type="AlphaFoldDB" id="A0A226MXJ7"/>
<gene>
    <name evidence="2" type="ORF">ASZ78_000966</name>
</gene>
<organism evidence="2 3">
    <name type="scientific">Callipepla squamata</name>
    <name type="common">Scaled quail</name>
    <dbReference type="NCBI Taxonomy" id="9009"/>
    <lineage>
        <taxon>Eukaryota</taxon>
        <taxon>Metazoa</taxon>
        <taxon>Chordata</taxon>
        <taxon>Craniata</taxon>
        <taxon>Vertebrata</taxon>
        <taxon>Euteleostomi</taxon>
        <taxon>Archelosauria</taxon>
        <taxon>Archosauria</taxon>
        <taxon>Dinosauria</taxon>
        <taxon>Saurischia</taxon>
        <taxon>Theropoda</taxon>
        <taxon>Coelurosauria</taxon>
        <taxon>Aves</taxon>
        <taxon>Neognathae</taxon>
        <taxon>Galloanserae</taxon>
        <taxon>Galliformes</taxon>
        <taxon>Odontophoridae</taxon>
        <taxon>Callipepla</taxon>
    </lineage>
</organism>
<evidence type="ECO:0000313" key="3">
    <source>
        <dbReference type="Proteomes" id="UP000198323"/>
    </source>
</evidence>
<evidence type="ECO:0000256" key="1">
    <source>
        <dbReference type="SAM" id="MobiDB-lite"/>
    </source>
</evidence>
<accession>A0A226MXJ7</accession>
<dbReference type="EMBL" id="MCFN01000356">
    <property type="protein sequence ID" value="OXB60063.1"/>
    <property type="molecule type" value="Genomic_DNA"/>
</dbReference>
<name>A0A226MXJ7_CALSU</name>
<protein>
    <submittedName>
        <fullName evidence="2">Uncharacterized protein</fullName>
    </submittedName>
</protein>
<sequence length="175" mass="18816">IAVFCPSEVSGSPENSSAQGELSAEPRVHCLVLLLRKENASHHILALVKGLMNELAKQGLLDNRQSSLPAMARLDPSVCFHVAPYTENLLQMLGGNFSAVPDPCVIPLDFFCNRIFASDLEMEQVVLLTLVGMDAIKSAGELLCQILISGSNNQSQNPGDCRQLLGRAGEVGQED</sequence>
<feature type="compositionally biased region" description="Polar residues" evidence="1">
    <location>
        <begin position="9"/>
        <end position="20"/>
    </location>
</feature>
<evidence type="ECO:0000313" key="2">
    <source>
        <dbReference type="EMBL" id="OXB60063.1"/>
    </source>
</evidence>